<name>A0ABT1MWR6_9GAMM</name>
<protein>
    <submittedName>
        <fullName evidence="1">Uncharacterized protein</fullName>
    </submittedName>
</protein>
<reference evidence="1 2" key="1">
    <citation type="submission" date="2022-07" db="EMBL/GenBank/DDBJ databases">
        <title>Photobacterium pectinilyticum sp. nov., a marine bacterium isolated from surface seawater of Qingdao offshore.</title>
        <authorList>
            <person name="Wang X."/>
        </authorList>
    </citation>
    <scope>NUCLEOTIDE SEQUENCE [LARGE SCALE GENOMIC DNA]</scope>
    <source>
        <strain evidence="1 2">ZSDE20</strain>
    </source>
</reference>
<dbReference type="Proteomes" id="UP001524460">
    <property type="component" value="Unassembled WGS sequence"/>
</dbReference>
<dbReference type="EMBL" id="JANEYT010000003">
    <property type="protein sequence ID" value="MCQ1056943.1"/>
    <property type="molecule type" value="Genomic_DNA"/>
</dbReference>
<gene>
    <name evidence="1" type="ORF">NHN17_02510</name>
</gene>
<dbReference type="RefSeq" id="WP_255040545.1">
    <property type="nucleotide sequence ID" value="NZ_JANEYT010000003.1"/>
</dbReference>
<evidence type="ECO:0000313" key="1">
    <source>
        <dbReference type="EMBL" id="MCQ1056943.1"/>
    </source>
</evidence>
<evidence type="ECO:0000313" key="2">
    <source>
        <dbReference type="Proteomes" id="UP001524460"/>
    </source>
</evidence>
<keyword evidence="2" id="KW-1185">Reference proteome</keyword>
<proteinExistence type="predicted"/>
<sequence length="119" mass="12882">MDKTSQSLSQTLSYLKLCSSQIISHQLSVSSQGSAKQVSDLISLGSIELDHANKQVTELQKTLFRALHALEAGQTDVVHNSLIEGIKQINNELTVPKKKCLTIHSKADNEALSEPTLAG</sequence>
<organism evidence="1 2">
    <name type="scientific">Photobacterium pectinilyticum</name>
    <dbReference type="NCBI Taxonomy" id="2906793"/>
    <lineage>
        <taxon>Bacteria</taxon>
        <taxon>Pseudomonadati</taxon>
        <taxon>Pseudomonadota</taxon>
        <taxon>Gammaproteobacteria</taxon>
        <taxon>Vibrionales</taxon>
        <taxon>Vibrionaceae</taxon>
        <taxon>Photobacterium</taxon>
    </lineage>
</organism>
<comment type="caution">
    <text evidence="1">The sequence shown here is derived from an EMBL/GenBank/DDBJ whole genome shotgun (WGS) entry which is preliminary data.</text>
</comment>
<accession>A0ABT1MWR6</accession>